<evidence type="ECO:0000313" key="6">
    <source>
        <dbReference type="Proteomes" id="UP000271098"/>
    </source>
</evidence>
<evidence type="ECO:0000256" key="1">
    <source>
        <dbReference type="ARBA" id="ARBA00022729"/>
    </source>
</evidence>
<dbReference type="GO" id="GO:0008046">
    <property type="term" value="F:axon guidance receptor activity"/>
    <property type="evidence" value="ECO:0007669"/>
    <property type="project" value="TreeGrafter"/>
</dbReference>
<protein>
    <recommendedName>
        <fullName evidence="4">Ig-like domain-containing protein</fullName>
    </recommendedName>
</protein>
<dbReference type="InterPro" id="IPR003598">
    <property type="entry name" value="Ig_sub2"/>
</dbReference>
<dbReference type="GO" id="GO:0043025">
    <property type="term" value="C:neuronal cell body"/>
    <property type="evidence" value="ECO:0007669"/>
    <property type="project" value="TreeGrafter"/>
</dbReference>
<dbReference type="GO" id="GO:0007156">
    <property type="term" value="P:homophilic cell adhesion via plasma membrane adhesion molecules"/>
    <property type="evidence" value="ECO:0007669"/>
    <property type="project" value="TreeGrafter"/>
</dbReference>
<dbReference type="Gene3D" id="2.60.40.10">
    <property type="entry name" value="Immunoglobulins"/>
    <property type="match status" value="2"/>
</dbReference>
<dbReference type="SMART" id="SM00409">
    <property type="entry name" value="IG"/>
    <property type="match status" value="1"/>
</dbReference>
<dbReference type="InterPro" id="IPR003599">
    <property type="entry name" value="Ig_sub"/>
</dbReference>
<keyword evidence="1" id="KW-0732">Signal</keyword>
<evidence type="ECO:0000256" key="2">
    <source>
        <dbReference type="ARBA" id="ARBA00023157"/>
    </source>
</evidence>
<dbReference type="SMART" id="SM00408">
    <property type="entry name" value="IGc2"/>
    <property type="match status" value="1"/>
</dbReference>
<dbReference type="FunFam" id="2.60.40.10:FF:000503">
    <property type="entry name" value="Hemicentin 1"/>
    <property type="match status" value="1"/>
</dbReference>
<dbReference type="GO" id="GO:0050808">
    <property type="term" value="P:synapse organization"/>
    <property type="evidence" value="ECO:0007669"/>
    <property type="project" value="TreeGrafter"/>
</dbReference>
<keyword evidence="2" id="KW-1015">Disulfide bond</keyword>
<evidence type="ECO:0000313" key="5">
    <source>
        <dbReference type="EMBL" id="VDK42854.1"/>
    </source>
</evidence>
<dbReference type="SUPFAM" id="SSF48726">
    <property type="entry name" value="Immunoglobulin"/>
    <property type="match status" value="2"/>
</dbReference>
<evidence type="ECO:0000256" key="3">
    <source>
        <dbReference type="ARBA" id="ARBA00023319"/>
    </source>
</evidence>
<name>A0A3P6RDQ9_9BILA</name>
<proteinExistence type="predicted"/>
<organism evidence="5 6">
    <name type="scientific">Gongylonema pulchrum</name>
    <dbReference type="NCBI Taxonomy" id="637853"/>
    <lineage>
        <taxon>Eukaryota</taxon>
        <taxon>Metazoa</taxon>
        <taxon>Ecdysozoa</taxon>
        <taxon>Nematoda</taxon>
        <taxon>Chromadorea</taxon>
        <taxon>Rhabditida</taxon>
        <taxon>Spirurina</taxon>
        <taxon>Spiruromorpha</taxon>
        <taxon>Spiruroidea</taxon>
        <taxon>Gongylonematidae</taxon>
        <taxon>Gongylonema</taxon>
    </lineage>
</organism>
<reference evidence="5 6" key="1">
    <citation type="submission" date="2018-11" db="EMBL/GenBank/DDBJ databases">
        <authorList>
            <consortium name="Pathogen Informatics"/>
        </authorList>
    </citation>
    <scope>NUCLEOTIDE SEQUENCE [LARGE SCALE GENOMIC DNA]</scope>
</reference>
<dbReference type="AlphaFoldDB" id="A0A3P6RDQ9"/>
<dbReference type="InterPro" id="IPR013783">
    <property type="entry name" value="Ig-like_fold"/>
</dbReference>
<accession>A0A3P6RDQ9</accession>
<feature type="domain" description="Ig-like" evidence="4">
    <location>
        <begin position="54"/>
        <end position="137"/>
    </location>
</feature>
<dbReference type="GO" id="GO:0030424">
    <property type="term" value="C:axon"/>
    <property type="evidence" value="ECO:0007669"/>
    <property type="project" value="TreeGrafter"/>
</dbReference>
<keyword evidence="6" id="KW-1185">Reference proteome</keyword>
<dbReference type="InterPro" id="IPR050958">
    <property type="entry name" value="Cell_Adh-Cytoskel_Orgn"/>
</dbReference>
<dbReference type="OrthoDB" id="5985519at2759"/>
<dbReference type="EMBL" id="UYRT01007581">
    <property type="protein sequence ID" value="VDK42854.1"/>
    <property type="molecule type" value="Genomic_DNA"/>
</dbReference>
<dbReference type="PANTHER" id="PTHR45080:SF8">
    <property type="entry name" value="IG-LIKE DOMAIN-CONTAINING PROTEIN"/>
    <property type="match status" value="1"/>
</dbReference>
<dbReference type="PROSITE" id="PS50835">
    <property type="entry name" value="IG_LIKE"/>
    <property type="match status" value="1"/>
</dbReference>
<dbReference type="PANTHER" id="PTHR45080">
    <property type="entry name" value="CONTACTIN 5"/>
    <property type="match status" value="1"/>
</dbReference>
<dbReference type="GO" id="GO:0005886">
    <property type="term" value="C:plasma membrane"/>
    <property type="evidence" value="ECO:0007669"/>
    <property type="project" value="TreeGrafter"/>
</dbReference>
<evidence type="ECO:0000259" key="4">
    <source>
        <dbReference type="PROSITE" id="PS50835"/>
    </source>
</evidence>
<dbReference type="Proteomes" id="UP000271098">
    <property type="component" value="Unassembled WGS sequence"/>
</dbReference>
<gene>
    <name evidence="5" type="ORF">GPUH_LOCUS4154</name>
</gene>
<dbReference type="InterPro" id="IPR007110">
    <property type="entry name" value="Ig-like_dom"/>
</dbReference>
<keyword evidence="3" id="KW-0393">Immunoglobulin domain</keyword>
<dbReference type="InterPro" id="IPR036179">
    <property type="entry name" value="Ig-like_dom_sf"/>
</dbReference>
<dbReference type="InterPro" id="IPR013098">
    <property type="entry name" value="Ig_I-set"/>
</dbReference>
<dbReference type="Pfam" id="PF07679">
    <property type="entry name" value="I-set"/>
    <property type="match status" value="1"/>
</dbReference>
<sequence>MIRETTPNVIIGEEGRYLQINNISLKDGGAYKCVASNVAGKDELLYTVAIVQAPTVLSGGTHQVVEGEEVQIVCNVNGEPPPVVTWQRNGMRVETGIRYITEDEVLRILDARSSDSGLYVCVATNEAGTAQQAFTLEVLGNPRL</sequence>